<proteinExistence type="predicted"/>
<dbReference type="EMBL" id="JAAKZF010000010">
    <property type="protein sequence ID" value="NGO51631.1"/>
    <property type="molecule type" value="Genomic_DNA"/>
</dbReference>
<organism evidence="1 2">
    <name type="scientific">Allomesorhizobium camelthorni</name>
    <dbReference type="NCBI Taxonomy" id="475069"/>
    <lineage>
        <taxon>Bacteria</taxon>
        <taxon>Pseudomonadati</taxon>
        <taxon>Pseudomonadota</taxon>
        <taxon>Alphaproteobacteria</taxon>
        <taxon>Hyphomicrobiales</taxon>
        <taxon>Phyllobacteriaceae</taxon>
        <taxon>Allomesorhizobium</taxon>
    </lineage>
</organism>
<dbReference type="AlphaFoldDB" id="A0A6G4WA40"/>
<gene>
    <name evidence="1" type="ORF">G6N73_10645</name>
</gene>
<reference evidence="1 2" key="1">
    <citation type="submission" date="2020-02" db="EMBL/GenBank/DDBJ databases">
        <title>Genome sequence of strain CCNWXJ40-4.</title>
        <authorList>
            <person name="Gao J."/>
            <person name="Sun J."/>
        </authorList>
    </citation>
    <scope>NUCLEOTIDE SEQUENCE [LARGE SCALE GENOMIC DNA]</scope>
    <source>
        <strain evidence="1 2">CCNWXJ 40-4</strain>
    </source>
</reference>
<protein>
    <submittedName>
        <fullName evidence="1">Uncharacterized protein</fullName>
    </submittedName>
</protein>
<evidence type="ECO:0000313" key="2">
    <source>
        <dbReference type="Proteomes" id="UP001642900"/>
    </source>
</evidence>
<evidence type="ECO:0000313" key="1">
    <source>
        <dbReference type="EMBL" id="NGO51631.1"/>
    </source>
</evidence>
<dbReference type="Proteomes" id="UP001642900">
    <property type="component" value="Unassembled WGS sequence"/>
</dbReference>
<dbReference type="RefSeq" id="WP_165027357.1">
    <property type="nucleotide sequence ID" value="NZ_JAAKZF010000010.1"/>
</dbReference>
<accession>A0A6G4WA40</accession>
<keyword evidence="2" id="KW-1185">Reference proteome</keyword>
<sequence length="144" mass="16012">MKAPYDYSHIRQKDGESLAEYYTRVVADWAVVESKGRVARVRHALHHMEGLAEGAGLAIARREGEEHLRQETARLQKRIADLEAVVRGSVSKVEAEEERRKAAVGMRTRAGLLAEGPDGEPWGLSEAIYALPPPSNRWTQGILT</sequence>
<comment type="caution">
    <text evidence="1">The sequence shown here is derived from an EMBL/GenBank/DDBJ whole genome shotgun (WGS) entry which is preliminary data.</text>
</comment>
<name>A0A6G4WA40_9HYPH</name>